<evidence type="ECO:0000313" key="2">
    <source>
        <dbReference type="Proteomes" id="UP000760494"/>
    </source>
</evidence>
<reference evidence="1" key="1">
    <citation type="submission" date="2019-05" db="EMBL/GenBank/DDBJ databases">
        <authorList>
            <person name="Piombo E."/>
        </authorList>
    </citation>
    <scope>NUCLEOTIDE SEQUENCE</scope>
    <source>
        <strain evidence="1">C2S</strain>
    </source>
</reference>
<organism evidence="1 2">
    <name type="scientific">Fusarium fujikuroi</name>
    <name type="common">Bakanae and foot rot disease fungus</name>
    <name type="synonym">Gibberella fujikuroi</name>
    <dbReference type="NCBI Taxonomy" id="5127"/>
    <lineage>
        <taxon>Eukaryota</taxon>
        <taxon>Fungi</taxon>
        <taxon>Dikarya</taxon>
        <taxon>Ascomycota</taxon>
        <taxon>Pezizomycotina</taxon>
        <taxon>Sordariomycetes</taxon>
        <taxon>Hypocreomycetidae</taxon>
        <taxon>Hypocreales</taxon>
        <taxon>Nectriaceae</taxon>
        <taxon>Fusarium</taxon>
        <taxon>Fusarium fujikuroi species complex</taxon>
    </lineage>
</organism>
<dbReference type="EMBL" id="CABFJX010000421">
    <property type="protein sequence ID" value="VTT83762.1"/>
    <property type="molecule type" value="Genomic_DNA"/>
</dbReference>
<name>A0A9Q9UGM3_FUSFU</name>
<sequence>MCTEVIETWECIVCRKDFKSNKDFKMCEVGRKQNKWGACQNYNIQHEYWKDKCSACAKNKEGSSERTYTMCTEEVYNYECPKCGKDHRADRDYKMCSTGRRKNKWGACGKSSVERHNRVETCPTCIAKAKKRS</sequence>
<dbReference type="AlphaFoldDB" id="A0A9Q9UGM3"/>
<gene>
    <name evidence="1" type="ORF">C2S_12856</name>
</gene>
<comment type="caution">
    <text evidence="1">The sequence shown here is derived from an EMBL/GenBank/DDBJ whole genome shotgun (WGS) entry which is preliminary data.</text>
</comment>
<protein>
    <submittedName>
        <fullName evidence="1">Uncharacterized protein</fullName>
    </submittedName>
</protein>
<evidence type="ECO:0000313" key="1">
    <source>
        <dbReference type="EMBL" id="VTT83762.1"/>
    </source>
</evidence>
<proteinExistence type="predicted"/>
<dbReference type="Proteomes" id="UP000760494">
    <property type="component" value="Unassembled WGS sequence"/>
</dbReference>
<accession>A0A9Q9UGM3</accession>